<dbReference type="Proteomes" id="UP000694557">
    <property type="component" value="Unassembled WGS sequence"/>
</dbReference>
<evidence type="ECO:0000256" key="3">
    <source>
        <dbReference type="ARBA" id="ARBA00004586"/>
    </source>
</evidence>
<keyword evidence="17" id="KW-1185">Reference proteome</keyword>
<dbReference type="Ensembl" id="ENSOKIT00005063517.1">
    <property type="protein sequence ID" value="ENSOKIP00005059743.1"/>
    <property type="gene ID" value="ENSOKIG00005025662.1"/>
</dbReference>
<evidence type="ECO:0000256" key="14">
    <source>
        <dbReference type="ARBA" id="ARBA00071424"/>
    </source>
</evidence>
<evidence type="ECO:0000313" key="17">
    <source>
        <dbReference type="Proteomes" id="UP000694557"/>
    </source>
</evidence>
<evidence type="ECO:0000256" key="8">
    <source>
        <dbReference type="ARBA" id="ARBA00022989"/>
    </source>
</evidence>
<keyword evidence="6" id="KW-0677">Repeat</keyword>
<gene>
    <name evidence="16" type="primary">RNF157</name>
</gene>
<reference evidence="16" key="2">
    <citation type="submission" date="2025-09" db="UniProtKB">
        <authorList>
            <consortium name="Ensembl"/>
        </authorList>
    </citation>
    <scope>IDENTIFICATION</scope>
</reference>
<dbReference type="PROSITE" id="PS51450">
    <property type="entry name" value="LRR"/>
    <property type="match status" value="2"/>
</dbReference>
<sequence length="388" mass="44298">MIFVSDLIALYEYFVEIRVVFISRNRRSETLEDGCDIAVKHSKLRMSKNKVLNLKDKIDGNEMDLSLCNLTEVPVKELAAFPKVTVLDLSCNNITSLPLEFCSLSHLVKVDLSKNLMTVLPDDLGRLGNLQHLDLYNNKLTILPVSFSQLKNLKWLDLKDNPLEINLAKAAGDCLDEKQCKQCAARVLQHMRILQDEVDKERERRFLKDKELEKKKEMKQREREAKEKEARKRDKAEEKERKRKEYNAHMAALAIQEQKNKRKEEKKKRNGQIAADKKAAESAPKAQRRSLIGLLFKLLLLGFAGVVGVCQLTGLKEEAVCVPINVAVDDGLSWVREQEVDVRVRKLVEEVDIRARELLQKLSSLVPQLLEPLGVVPTATEPVETVEN</sequence>
<evidence type="ECO:0000256" key="7">
    <source>
        <dbReference type="ARBA" id="ARBA00022824"/>
    </source>
</evidence>
<dbReference type="SUPFAM" id="SSF52058">
    <property type="entry name" value="L domain-like"/>
    <property type="match status" value="1"/>
</dbReference>
<keyword evidence="9" id="KW-0175">Coiled coil</keyword>
<keyword evidence="10" id="KW-0472">Membrane</keyword>
<dbReference type="SMART" id="SM00369">
    <property type="entry name" value="LRR_TYP"/>
    <property type="match status" value="4"/>
</dbReference>
<protein>
    <recommendedName>
        <fullName evidence="14">Leucine-rich repeat-containing protein 59</fullName>
    </recommendedName>
</protein>
<keyword evidence="8" id="KW-1133">Transmembrane helix</keyword>
<evidence type="ECO:0000256" key="11">
    <source>
        <dbReference type="ARBA" id="ARBA00023242"/>
    </source>
</evidence>
<keyword evidence="7" id="KW-0256">Endoplasmic reticulum</keyword>
<dbReference type="InterPro" id="IPR001611">
    <property type="entry name" value="Leu-rich_rpt"/>
</dbReference>
<feature type="compositionally biased region" description="Basic and acidic residues" evidence="15">
    <location>
        <begin position="215"/>
        <end position="247"/>
    </location>
</feature>
<evidence type="ECO:0000256" key="10">
    <source>
        <dbReference type="ARBA" id="ARBA00023136"/>
    </source>
</evidence>
<comment type="subunit">
    <text evidence="13">Interacts with SGO1.</text>
</comment>
<dbReference type="PANTHER" id="PTHR48051">
    <property type="match status" value="1"/>
</dbReference>
<evidence type="ECO:0000256" key="4">
    <source>
        <dbReference type="ARBA" id="ARBA00022614"/>
    </source>
</evidence>
<dbReference type="Pfam" id="PF00560">
    <property type="entry name" value="LRR_1"/>
    <property type="match status" value="1"/>
</dbReference>
<dbReference type="GO" id="GO:0005789">
    <property type="term" value="C:endoplasmic reticulum membrane"/>
    <property type="evidence" value="ECO:0007669"/>
    <property type="project" value="UniProtKB-SubCell"/>
</dbReference>
<dbReference type="InterPro" id="IPR003591">
    <property type="entry name" value="Leu-rich_rpt_typical-subtyp"/>
</dbReference>
<dbReference type="GO" id="GO:0005634">
    <property type="term" value="C:nucleus"/>
    <property type="evidence" value="ECO:0007669"/>
    <property type="project" value="UniProtKB-SubCell"/>
</dbReference>
<evidence type="ECO:0000256" key="9">
    <source>
        <dbReference type="ARBA" id="ARBA00023054"/>
    </source>
</evidence>
<accession>A0A8C7HMK2</accession>
<dbReference type="InterPro" id="IPR032675">
    <property type="entry name" value="LRR_dom_sf"/>
</dbReference>
<evidence type="ECO:0000256" key="15">
    <source>
        <dbReference type="SAM" id="MobiDB-lite"/>
    </source>
</evidence>
<name>A0A8C7HMK2_ONCKI</name>
<dbReference type="InterPro" id="IPR050216">
    <property type="entry name" value="LRR_domain-containing"/>
</dbReference>
<dbReference type="Gene3D" id="3.80.10.10">
    <property type="entry name" value="Ribonuclease Inhibitor"/>
    <property type="match status" value="1"/>
</dbReference>
<evidence type="ECO:0000313" key="16">
    <source>
        <dbReference type="Ensembl" id="ENSOKIP00005059743.1"/>
    </source>
</evidence>
<dbReference type="GeneTree" id="ENSGT00390000009925"/>
<comment type="subcellular location">
    <subcellularLocation>
        <location evidence="3">Endoplasmic reticulum membrane</location>
    </subcellularLocation>
    <subcellularLocation>
        <location evidence="2">Microsome membrane</location>
        <topology evidence="2">Single-pass type II membrane protein</topology>
    </subcellularLocation>
    <subcellularLocation>
        <location evidence="1">Nucleus</location>
    </subcellularLocation>
</comment>
<reference evidence="16" key="1">
    <citation type="submission" date="2025-08" db="UniProtKB">
        <authorList>
            <consortium name="Ensembl"/>
        </authorList>
    </citation>
    <scope>IDENTIFICATION</scope>
</reference>
<dbReference type="FunFam" id="3.80.10.10:FF:000645">
    <property type="entry name" value="Leucine-rich repeat-containing protein 59"/>
    <property type="match status" value="1"/>
</dbReference>
<evidence type="ECO:0000256" key="6">
    <source>
        <dbReference type="ARBA" id="ARBA00022737"/>
    </source>
</evidence>
<proteinExistence type="predicted"/>
<evidence type="ECO:0000256" key="1">
    <source>
        <dbReference type="ARBA" id="ARBA00004123"/>
    </source>
</evidence>
<feature type="region of interest" description="Disordered" evidence="15">
    <location>
        <begin position="215"/>
        <end position="281"/>
    </location>
</feature>
<evidence type="ECO:0000256" key="2">
    <source>
        <dbReference type="ARBA" id="ARBA00004464"/>
    </source>
</evidence>
<keyword evidence="4" id="KW-0433">Leucine-rich repeat</keyword>
<evidence type="ECO:0000256" key="12">
    <source>
        <dbReference type="ARBA" id="ARBA00053330"/>
    </source>
</evidence>
<dbReference type="Pfam" id="PF13855">
    <property type="entry name" value="LRR_8"/>
    <property type="match status" value="1"/>
</dbReference>
<comment type="function">
    <text evidence="12">Required for nuclear import of FGF1.</text>
</comment>
<evidence type="ECO:0000256" key="13">
    <source>
        <dbReference type="ARBA" id="ARBA00063491"/>
    </source>
</evidence>
<organism evidence="16 17">
    <name type="scientific">Oncorhynchus kisutch</name>
    <name type="common">Coho salmon</name>
    <name type="synonym">Salmo kisutch</name>
    <dbReference type="NCBI Taxonomy" id="8019"/>
    <lineage>
        <taxon>Eukaryota</taxon>
        <taxon>Metazoa</taxon>
        <taxon>Chordata</taxon>
        <taxon>Craniata</taxon>
        <taxon>Vertebrata</taxon>
        <taxon>Euteleostomi</taxon>
        <taxon>Actinopterygii</taxon>
        <taxon>Neopterygii</taxon>
        <taxon>Teleostei</taxon>
        <taxon>Protacanthopterygii</taxon>
        <taxon>Salmoniformes</taxon>
        <taxon>Salmonidae</taxon>
        <taxon>Salmoninae</taxon>
        <taxon>Oncorhynchus</taxon>
    </lineage>
</organism>
<keyword evidence="11" id="KW-0539">Nucleus</keyword>
<keyword evidence="5" id="KW-0812">Transmembrane</keyword>
<evidence type="ECO:0000256" key="5">
    <source>
        <dbReference type="ARBA" id="ARBA00022692"/>
    </source>
</evidence>
<dbReference type="PANTHER" id="PTHR48051:SF42">
    <property type="entry name" value="LEUCINE-RICH REPEAT-CONTAINING PROTEIN 18-LIKE"/>
    <property type="match status" value="1"/>
</dbReference>
<dbReference type="AlphaFoldDB" id="A0A8C7HMK2"/>